<name>A0A7J9LJ93_GOSSC</name>
<gene>
    <name evidence="1" type="ORF">Goshw_030432</name>
</gene>
<reference evidence="1 2" key="1">
    <citation type="journal article" date="2019" name="Genome Biol. Evol.">
        <title>Insights into the evolution of the New World diploid cottons (Gossypium, subgenus Houzingenia) based on genome sequencing.</title>
        <authorList>
            <person name="Grover C.E."/>
            <person name="Arick M.A. 2nd"/>
            <person name="Thrash A."/>
            <person name="Conover J.L."/>
            <person name="Sanders W.S."/>
            <person name="Peterson D.G."/>
            <person name="Frelichowski J.E."/>
            <person name="Scheffler J.A."/>
            <person name="Scheffler B.E."/>
            <person name="Wendel J.F."/>
        </authorList>
    </citation>
    <scope>NUCLEOTIDE SEQUENCE [LARGE SCALE GENOMIC DNA]</scope>
    <source>
        <strain evidence="1">1</strain>
        <tissue evidence="1">Leaf</tissue>
    </source>
</reference>
<evidence type="ECO:0000313" key="1">
    <source>
        <dbReference type="EMBL" id="MBA0858737.1"/>
    </source>
</evidence>
<evidence type="ECO:0000313" key="2">
    <source>
        <dbReference type="Proteomes" id="UP000593576"/>
    </source>
</evidence>
<sequence>MATTMTLSIIIEELEGKLAFCRAAVGKGVLSAALRWKTTSVPKAMWMRRLR</sequence>
<dbReference type="OrthoDB" id="10494582at2759"/>
<proteinExistence type="predicted"/>
<accession>A0A7J9LJ93</accession>
<organism evidence="1 2">
    <name type="scientific">Gossypium schwendimanii</name>
    <name type="common">Cotton</name>
    <dbReference type="NCBI Taxonomy" id="34291"/>
    <lineage>
        <taxon>Eukaryota</taxon>
        <taxon>Viridiplantae</taxon>
        <taxon>Streptophyta</taxon>
        <taxon>Embryophyta</taxon>
        <taxon>Tracheophyta</taxon>
        <taxon>Spermatophyta</taxon>
        <taxon>Magnoliopsida</taxon>
        <taxon>eudicotyledons</taxon>
        <taxon>Gunneridae</taxon>
        <taxon>Pentapetalae</taxon>
        <taxon>rosids</taxon>
        <taxon>malvids</taxon>
        <taxon>Malvales</taxon>
        <taxon>Malvaceae</taxon>
        <taxon>Malvoideae</taxon>
        <taxon>Gossypium</taxon>
    </lineage>
</organism>
<dbReference type="EMBL" id="JABFAF010000006">
    <property type="protein sequence ID" value="MBA0858737.1"/>
    <property type="molecule type" value="Genomic_DNA"/>
</dbReference>
<dbReference type="AlphaFoldDB" id="A0A7J9LJ93"/>
<protein>
    <submittedName>
        <fullName evidence="1">Uncharacterized protein</fullName>
    </submittedName>
</protein>
<keyword evidence="2" id="KW-1185">Reference proteome</keyword>
<comment type="caution">
    <text evidence="1">The sequence shown here is derived from an EMBL/GenBank/DDBJ whole genome shotgun (WGS) entry which is preliminary data.</text>
</comment>
<dbReference type="Proteomes" id="UP000593576">
    <property type="component" value="Unassembled WGS sequence"/>
</dbReference>